<evidence type="ECO:0008006" key="4">
    <source>
        <dbReference type="Google" id="ProtNLM"/>
    </source>
</evidence>
<feature type="transmembrane region" description="Helical" evidence="1">
    <location>
        <begin position="35"/>
        <end position="53"/>
    </location>
</feature>
<keyword evidence="1" id="KW-1133">Transmembrane helix</keyword>
<evidence type="ECO:0000256" key="1">
    <source>
        <dbReference type="SAM" id="Phobius"/>
    </source>
</evidence>
<feature type="transmembrane region" description="Helical" evidence="1">
    <location>
        <begin position="351"/>
        <end position="371"/>
    </location>
</feature>
<dbReference type="RefSeq" id="WP_117543380.1">
    <property type="nucleotide sequence ID" value="NZ_JAWLQW010000016.1"/>
</dbReference>
<proteinExistence type="predicted"/>
<feature type="transmembrane region" description="Helical" evidence="1">
    <location>
        <begin position="12"/>
        <end position="29"/>
    </location>
</feature>
<feature type="transmembrane region" description="Helical" evidence="1">
    <location>
        <begin position="150"/>
        <end position="165"/>
    </location>
</feature>
<gene>
    <name evidence="2" type="ORF">F2Z07_14105</name>
</gene>
<keyword evidence="1" id="KW-0472">Membrane</keyword>
<feature type="transmembrane region" description="Helical" evidence="1">
    <location>
        <begin position="177"/>
        <end position="204"/>
    </location>
</feature>
<evidence type="ECO:0000313" key="3">
    <source>
        <dbReference type="Proteomes" id="UP000481700"/>
    </source>
</evidence>
<comment type="caution">
    <text evidence="2">The sequence shown here is derived from an EMBL/GenBank/DDBJ whole genome shotgun (WGS) entry which is preliminary data.</text>
</comment>
<feature type="transmembrane region" description="Helical" evidence="1">
    <location>
        <begin position="211"/>
        <end position="231"/>
    </location>
</feature>
<accession>A0A6L3J1U9</accession>
<protein>
    <recommendedName>
        <fullName evidence="4">O-antigen ligase family protein</fullName>
    </recommendedName>
</protein>
<feature type="transmembrane region" description="Helical" evidence="1">
    <location>
        <begin position="123"/>
        <end position="143"/>
    </location>
</feature>
<name>A0A6L3J1U9_9BACT</name>
<evidence type="ECO:0000313" key="2">
    <source>
        <dbReference type="EMBL" id="KAA5318015.1"/>
    </source>
</evidence>
<sequence length="392" mass="46529">MQWYKKYSLNRFLYFYILFYCVFGVFLYNALDWSLIDEFSVFFIFILACFFRIRKLCRNREFIFFVLLYIFYLTYSLIRKVNPSLLGVILDSLQQIKPYLFFYSIYAINPQFTQSNKKYICKISLILSIAAFLLIVISGNLFFCFGHPTHYYNLLINYALLYFYFSDFTFKNRKITLLIILLGLISLKGKLYGEIVSFFCFLFCVKRKIKINLRTVIYAIILILLTCYLIWDRINLYIISGVDEENGIARALLYLRIPQILSDYFPFGPGFGTYANYFSGEYYSPLYEEYGLHKVWGMQEGEGLHNFIADAYYPQLVQYGFVGFLCFILFWKRRYYNVVFILRRTGSIKSYVFFCSLLVYILIECSTAPTIQTNLGLIPMFLLAVQENQKVI</sequence>
<keyword evidence="1" id="KW-0812">Transmembrane</keyword>
<dbReference type="Proteomes" id="UP000481700">
    <property type="component" value="Unassembled WGS sequence"/>
</dbReference>
<dbReference type="EMBL" id="VVZV01000015">
    <property type="protein sequence ID" value="KAA5318015.1"/>
    <property type="molecule type" value="Genomic_DNA"/>
</dbReference>
<dbReference type="AlphaFoldDB" id="A0A6L3J1U9"/>
<organism evidence="2 3">
    <name type="scientific">Phocaeicola dorei</name>
    <dbReference type="NCBI Taxonomy" id="357276"/>
    <lineage>
        <taxon>Bacteria</taxon>
        <taxon>Pseudomonadati</taxon>
        <taxon>Bacteroidota</taxon>
        <taxon>Bacteroidia</taxon>
        <taxon>Bacteroidales</taxon>
        <taxon>Bacteroidaceae</taxon>
        <taxon>Phocaeicola</taxon>
    </lineage>
</organism>
<reference evidence="2 3" key="1">
    <citation type="journal article" date="2019" name="Nat. Med.">
        <title>A library of human gut bacterial isolates paired with longitudinal multiomics data enables mechanistic microbiome research.</title>
        <authorList>
            <person name="Poyet M."/>
            <person name="Groussin M."/>
            <person name="Gibbons S.M."/>
            <person name="Avila-Pacheco J."/>
            <person name="Jiang X."/>
            <person name="Kearney S.M."/>
            <person name="Perrotta A.R."/>
            <person name="Berdy B."/>
            <person name="Zhao S."/>
            <person name="Lieberman T.D."/>
            <person name="Swanson P.K."/>
            <person name="Smith M."/>
            <person name="Roesemann S."/>
            <person name="Alexander J.E."/>
            <person name="Rich S.A."/>
            <person name="Livny J."/>
            <person name="Vlamakis H."/>
            <person name="Clish C."/>
            <person name="Bullock K."/>
            <person name="Deik A."/>
            <person name="Scott J."/>
            <person name="Pierce K.A."/>
            <person name="Xavier R.J."/>
            <person name="Alm E.J."/>
        </authorList>
    </citation>
    <scope>NUCLEOTIDE SEQUENCE [LARGE SCALE GENOMIC DNA]</scope>
    <source>
        <strain evidence="2 3">BIOML-A25</strain>
    </source>
</reference>
<feature type="transmembrane region" description="Helical" evidence="1">
    <location>
        <begin position="312"/>
        <end position="331"/>
    </location>
</feature>
<feature type="transmembrane region" description="Helical" evidence="1">
    <location>
        <begin position="62"/>
        <end position="78"/>
    </location>
</feature>